<dbReference type="EMBL" id="BAABIM010000004">
    <property type="protein sequence ID" value="GAA4693395.1"/>
    <property type="molecule type" value="Genomic_DNA"/>
</dbReference>
<name>A0ABP8WQJ2_9ACTN</name>
<gene>
    <name evidence="2" type="ORF">GCM10023226_34070</name>
</gene>
<evidence type="ECO:0000313" key="3">
    <source>
        <dbReference type="Proteomes" id="UP001500621"/>
    </source>
</evidence>
<accession>A0ABP8WQJ2</accession>
<feature type="compositionally biased region" description="Low complexity" evidence="1">
    <location>
        <begin position="37"/>
        <end position="46"/>
    </location>
</feature>
<dbReference type="Proteomes" id="UP001500621">
    <property type="component" value="Unassembled WGS sequence"/>
</dbReference>
<protein>
    <recommendedName>
        <fullName evidence="4">DUF4352 domain-containing protein</fullName>
    </recommendedName>
</protein>
<feature type="region of interest" description="Disordered" evidence="1">
    <location>
        <begin position="215"/>
        <end position="243"/>
    </location>
</feature>
<feature type="compositionally biased region" description="Basic and acidic residues" evidence="1">
    <location>
        <begin position="222"/>
        <end position="243"/>
    </location>
</feature>
<feature type="compositionally biased region" description="Pro residues" evidence="1">
    <location>
        <begin position="47"/>
        <end position="56"/>
    </location>
</feature>
<dbReference type="RefSeq" id="WP_345268093.1">
    <property type="nucleotide sequence ID" value="NZ_BAABIM010000004.1"/>
</dbReference>
<feature type="region of interest" description="Disordered" evidence="1">
    <location>
        <begin position="34"/>
        <end position="67"/>
    </location>
</feature>
<reference evidence="3" key="1">
    <citation type="journal article" date="2019" name="Int. J. Syst. Evol. Microbiol.">
        <title>The Global Catalogue of Microorganisms (GCM) 10K type strain sequencing project: providing services to taxonomists for standard genome sequencing and annotation.</title>
        <authorList>
            <consortium name="The Broad Institute Genomics Platform"/>
            <consortium name="The Broad Institute Genome Sequencing Center for Infectious Disease"/>
            <person name="Wu L."/>
            <person name="Ma J."/>
        </authorList>
    </citation>
    <scope>NUCLEOTIDE SEQUENCE [LARGE SCALE GENOMIC DNA]</scope>
    <source>
        <strain evidence="3">JCM 18127</strain>
    </source>
</reference>
<evidence type="ECO:0000256" key="1">
    <source>
        <dbReference type="SAM" id="MobiDB-lite"/>
    </source>
</evidence>
<evidence type="ECO:0000313" key="2">
    <source>
        <dbReference type="EMBL" id="GAA4693395.1"/>
    </source>
</evidence>
<organism evidence="2 3">
    <name type="scientific">Nocardioides nanhaiensis</name>
    <dbReference type="NCBI Taxonomy" id="1476871"/>
    <lineage>
        <taxon>Bacteria</taxon>
        <taxon>Bacillati</taxon>
        <taxon>Actinomycetota</taxon>
        <taxon>Actinomycetes</taxon>
        <taxon>Propionibacteriales</taxon>
        <taxon>Nocardioidaceae</taxon>
        <taxon>Nocardioides</taxon>
    </lineage>
</organism>
<sequence length="243" mass="26078">MTRRPTSSLLATVALVVVLAVAVTALVLFDRGADGDPASATPSQTPSAPPPEPTEPAEPTELPVPDGVVLTDPGTELALGDAATVAWKPRQEEVGVIEVEVREAERTTFARSFAGWQLDDATRATTPWFVRVAVRNEGESDLGGRAVPLYGLGASGSLVPAASFATRFEPCPGNGLFPQEFGPQELAERCLVVLVPEGDELQGVAFRPTEEFEGIVWEVPEPDQREDQQRRRQDRGAQEDAPR</sequence>
<keyword evidence="3" id="KW-1185">Reference proteome</keyword>
<proteinExistence type="predicted"/>
<comment type="caution">
    <text evidence="2">The sequence shown here is derived from an EMBL/GenBank/DDBJ whole genome shotgun (WGS) entry which is preliminary data.</text>
</comment>
<evidence type="ECO:0008006" key="4">
    <source>
        <dbReference type="Google" id="ProtNLM"/>
    </source>
</evidence>